<dbReference type="AlphaFoldDB" id="A0A2M8QFK0"/>
<evidence type="ECO:0000313" key="4">
    <source>
        <dbReference type="Proteomes" id="UP000230790"/>
    </source>
</evidence>
<gene>
    <name evidence="3" type="ORF">CUN48_02855</name>
</gene>
<reference evidence="3 4" key="1">
    <citation type="submission" date="2017-11" db="EMBL/GenBank/DDBJ databases">
        <title>Evolution of Phototrophy in the Chloroflexi Phylum Driven by Horizontal Gene Transfer.</title>
        <authorList>
            <person name="Ward L.M."/>
            <person name="Hemp J."/>
            <person name="Shih P.M."/>
            <person name="Mcglynn S.E."/>
            <person name="Fischer W."/>
        </authorList>
    </citation>
    <scope>NUCLEOTIDE SEQUENCE [LARGE SCALE GENOMIC DNA]</scope>
    <source>
        <strain evidence="3">JP3_7</strain>
    </source>
</reference>
<accession>A0A2M8QFK0</accession>
<feature type="domain" description="DUF4340" evidence="2">
    <location>
        <begin position="68"/>
        <end position="249"/>
    </location>
</feature>
<dbReference type="EMBL" id="PGTN01000011">
    <property type="protein sequence ID" value="PJF48564.1"/>
    <property type="molecule type" value="Genomic_DNA"/>
</dbReference>
<dbReference type="InterPro" id="IPR025641">
    <property type="entry name" value="DUF4340"/>
</dbReference>
<name>A0A2M8QFK0_9CHLR</name>
<feature type="region of interest" description="Disordered" evidence="1">
    <location>
        <begin position="310"/>
        <end position="331"/>
    </location>
</feature>
<proteinExistence type="predicted"/>
<evidence type="ECO:0000256" key="1">
    <source>
        <dbReference type="SAM" id="MobiDB-lite"/>
    </source>
</evidence>
<dbReference type="Pfam" id="PF14238">
    <property type="entry name" value="DUF4340"/>
    <property type="match status" value="1"/>
</dbReference>
<protein>
    <recommendedName>
        <fullName evidence="2">DUF4340 domain-containing protein</fullName>
    </recommendedName>
</protein>
<organism evidence="3 4">
    <name type="scientific">Candidatus Thermofonsia Clade 3 bacterium</name>
    <dbReference type="NCBI Taxonomy" id="2364212"/>
    <lineage>
        <taxon>Bacteria</taxon>
        <taxon>Bacillati</taxon>
        <taxon>Chloroflexota</taxon>
        <taxon>Candidatus Thermofontia</taxon>
        <taxon>Candidatus Thermofonsia Clade 3</taxon>
    </lineage>
</organism>
<comment type="caution">
    <text evidence="3">The sequence shown here is derived from an EMBL/GenBank/DDBJ whole genome shotgun (WGS) entry which is preliminary data.</text>
</comment>
<dbReference type="Proteomes" id="UP000230790">
    <property type="component" value="Unassembled WGS sequence"/>
</dbReference>
<feature type="compositionally biased region" description="Pro residues" evidence="1">
    <location>
        <begin position="316"/>
        <end position="331"/>
    </location>
</feature>
<evidence type="ECO:0000259" key="2">
    <source>
        <dbReference type="Pfam" id="PF14238"/>
    </source>
</evidence>
<evidence type="ECO:0000313" key="3">
    <source>
        <dbReference type="EMBL" id="PJF48564.1"/>
    </source>
</evidence>
<sequence>MNRRNQILAILLAVQIVVTAIALVLPAQASNRTLKPLMTQVAAADVTALTIQERPDRRVHIAKQGDAWVLPDVEDFPVNATKVTELLDKLAGIQVGQPVATTATSHARLQVSEENFARRVDLTTKAGDRTLFLGSARGGSSHVRLGGSDDVFLTPKLATYDVPSDLGSWINTTYFTVTESAVGQVALANISGTLQFQRNVSDVWEFKGLAAGERFNPSRLETILSRVSSLYMVRPLGKTPKPAYGFDRPTATLTLTLKSDLSSLAPLVLQIGAKQESDSAYVVKASNSPWYVLVNSFIVEDIVNAKREDFVEPEPTITPPPTLTPPPTPTP</sequence>